<dbReference type="Proteomes" id="UP001178507">
    <property type="component" value="Unassembled WGS sequence"/>
</dbReference>
<gene>
    <name evidence="1" type="ORF">EVOR1521_LOCUS3270</name>
</gene>
<dbReference type="AlphaFoldDB" id="A0AA36HQJ1"/>
<evidence type="ECO:0000313" key="1">
    <source>
        <dbReference type="EMBL" id="CAJ1373463.1"/>
    </source>
</evidence>
<dbReference type="EMBL" id="CAUJNA010000197">
    <property type="protein sequence ID" value="CAJ1373463.1"/>
    <property type="molecule type" value="Genomic_DNA"/>
</dbReference>
<accession>A0AA36HQJ1</accession>
<proteinExistence type="predicted"/>
<comment type="caution">
    <text evidence="1">The sequence shown here is derived from an EMBL/GenBank/DDBJ whole genome shotgun (WGS) entry which is preliminary data.</text>
</comment>
<protein>
    <submittedName>
        <fullName evidence="1">Uncharacterized protein</fullName>
    </submittedName>
</protein>
<evidence type="ECO:0000313" key="2">
    <source>
        <dbReference type="Proteomes" id="UP001178507"/>
    </source>
</evidence>
<name>A0AA36HQJ1_9DINO</name>
<keyword evidence="2" id="KW-1185">Reference proteome</keyword>
<sequence>MDLYAVIVRHGFRNTPDDSTAGSRLIAYLKLHGSPALVAFAFKNRAKLPSLIDDVLSWEKVEEHLELHGKSRMDQLYSAAASQCACGGEWLPRALEAFVSNNISPELWCKDVLKLLQAGRRPDVPVLVLMGRFGGEGKSFLLSPLREVYGTGHAQATPQRGSFPLLGLESKRIVILDDWCFDEKVLPLATQLLWYEGKPFPLPRPQNSSHLLYEGTAPLFVTVKEKDLGPIIAQAEVARAQGVPSEHTMLLRRLKIYRFVKPLPPSSKHIAECARCFSNMVLRYGL</sequence>
<dbReference type="InterPro" id="IPR027417">
    <property type="entry name" value="P-loop_NTPase"/>
</dbReference>
<reference evidence="1" key="1">
    <citation type="submission" date="2023-08" db="EMBL/GenBank/DDBJ databases">
        <authorList>
            <person name="Chen Y."/>
            <person name="Shah S."/>
            <person name="Dougan E. K."/>
            <person name="Thang M."/>
            <person name="Chan C."/>
        </authorList>
    </citation>
    <scope>NUCLEOTIDE SEQUENCE</scope>
</reference>
<organism evidence="1 2">
    <name type="scientific">Effrenium voratum</name>
    <dbReference type="NCBI Taxonomy" id="2562239"/>
    <lineage>
        <taxon>Eukaryota</taxon>
        <taxon>Sar</taxon>
        <taxon>Alveolata</taxon>
        <taxon>Dinophyceae</taxon>
        <taxon>Suessiales</taxon>
        <taxon>Symbiodiniaceae</taxon>
        <taxon>Effrenium</taxon>
    </lineage>
</organism>
<dbReference type="Gene3D" id="3.40.50.300">
    <property type="entry name" value="P-loop containing nucleotide triphosphate hydrolases"/>
    <property type="match status" value="1"/>
</dbReference>